<evidence type="ECO:0000313" key="2">
    <source>
        <dbReference type="EMBL" id="VCW85479.1"/>
    </source>
</evidence>
<evidence type="ECO:0000313" key="3">
    <source>
        <dbReference type="Proteomes" id="UP000269945"/>
    </source>
</evidence>
<keyword evidence="3" id="KW-1185">Reference proteome</keyword>
<feature type="compositionally biased region" description="Basic and acidic residues" evidence="1">
    <location>
        <begin position="59"/>
        <end position="71"/>
    </location>
</feature>
<protein>
    <submittedName>
        <fullName evidence="2">Uncharacterized protein</fullName>
    </submittedName>
</protein>
<proteinExistence type="predicted"/>
<dbReference type="EMBL" id="CYRY02015486">
    <property type="protein sequence ID" value="VCW85479.1"/>
    <property type="molecule type" value="Genomic_DNA"/>
</dbReference>
<gene>
    <name evidence="2" type="ORF">BN2614_LOCUS2</name>
</gene>
<sequence length="112" mass="12266">MSTCPNTLSWQTEMCPTFPLPKRVSSISKITSTCPPRLCLPLSAAATLRLADHGPKVWRENDLQDSHEGKLTKTPTDTMLCPPVPTRKLKPGLGQQLSSSLEVDLVVDMVSH</sequence>
<feature type="region of interest" description="Disordered" evidence="1">
    <location>
        <begin position="59"/>
        <end position="83"/>
    </location>
</feature>
<name>A0A9X9LT11_GULGU</name>
<evidence type="ECO:0000256" key="1">
    <source>
        <dbReference type="SAM" id="MobiDB-lite"/>
    </source>
</evidence>
<organism evidence="2 3">
    <name type="scientific">Gulo gulo</name>
    <name type="common">Wolverine</name>
    <name type="synonym">Gluton</name>
    <dbReference type="NCBI Taxonomy" id="48420"/>
    <lineage>
        <taxon>Eukaryota</taxon>
        <taxon>Metazoa</taxon>
        <taxon>Chordata</taxon>
        <taxon>Craniata</taxon>
        <taxon>Vertebrata</taxon>
        <taxon>Euteleostomi</taxon>
        <taxon>Mammalia</taxon>
        <taxon>Eutheria</taxon>
        <taxon>Laurasiatheria</taxon>
        <taxon>Carnivora</taxon>
        <taxon>Caniformia</taxon>
        <taxon>Musteloidea</taxon>
        <taxon>Mustelidae</taxon>
        <taxon>Guloninae</taxon>
        <taxon>Gulo</taxon>
    </lineage>
</organism>
<comment type="caution">
    <text evidence="2">The sequence shown here is derived from an EMBL/GenBank/DDBJ whole genome shotgun (WGS) entry which is preliminary data.</text>
</comment>
<reference evidence="2 3" key="1">
    <citation type="submission" date="2018-10" db="EMBL/GenBank/DDBJ databases">
        <authorList>
            <person name="Ekblom R."/>
            <person name="Jareborg N."/>
        </authorList>
    </citation>
    <scope>NUCLEOTIDE SEQUENCE [LARGE SCALE GENOMIC DNA]</scope>
    <source>
        <tissue evidence="2">Muscle</tissue>
    </source>
</reference>
<accession>A0A9X9LT11</accession>
<dbReference type="AlphaFoldDB" id="A0A9X9LT11"/>
<feature type="non-terminal residue" evidence="2">
    <location>
        <position position="1"/>
    </location>
</feature>
<dbReference type="Proteomes" id="UP000269945">
    <property type="component" value="Unassembled WGS sequence"/>
</dbReference>